<proteinExistence type="predicted"/>
<dbReference type="Proteomes" id="UP001367508">
    <property type="component" value="Unassembled WGS sequence"/>
</dbReference>
<dbReference type="AlphaFoldDB" id="A0AAN9PEY7"/>
<gene>
    <name evidence="2" type="ORF">VNO77_46273</name>
    <name evidence="1" type="ORF">VNO77_50723</name>
</gene>
<sequence>MGRVVSSTFSSAASLVYFRKVNKALRLPLFPDHGVKLTRQSECSLHNVRNESVFAPEVRLLIFDQIGTEDQDFILRQDKGKLKLELRRLGIAAPRLMKEEQRPRPLAFAPFIPSLRSLLTPASLLPENICRAYSRHPFSEEEGQSPPTGTSLL</sequence>
<evidence type="ECO:0000313" key="2">
    <source>
        <dbReference type="EMBL" id="KAK7298951.1"/>
    </source>
</evidence>
<name>A0AAN9PEY7_CANGL</name>
<dbReference type="EMBL" id="JAYMYQ010000084">
    <property type="protein sequence ID" value="KAK7296133.1"/>
    <property type="molecule type" value="Genomic_DNA"/>
</dbReference>
<dbReference type="EMBL" id="JAYMYQ010000023">
    <property type="protein sequence ID" value="KAK7298951.1"/>
    <property type="molecule type" value="Genomic_DNA"/>
</dbReference>
<accession>A0AAN9PEY7</accession>
<evidence type="ECO:0000313" key="1">
    <source>
        <dbReference type="EMBL" id="KAK7296133.1"/>
    </source>
</evidence>
<evidence type="ECO:0000313" key="3">
    <source>
        <dbReference type="Proteomes" id="UP001367508"/>
    </source>
</evidence>
<keyword evidence="3" id="KW-1185">Reference proteome</keyword>
<reference evidence="1 3" key="1">
    <citation type="submission" date="2024-01" db="EMBL/GenBank/DDBJ databases">
        <title>The genomes of 5 underutilized Papilionoideae crops provide insights into root nodulation and disease resistanc.</title>
        <authorList>
            <person name="Jiang F."/>
        </authorList>
    </citation>
    <scope>NUCLEOTIDE SEQUENCE [LARGE SCALE GENOMIC DNA]</scope>
    <source>
        <strain evidence="1">LVBAO_FW01</strain>
        <tissue evidence="1">Leaves</tissue>
    </source>
</reference>
<organism evidence="1 3">
    <name type="scientific">Canavalia gladiata</name>
    <name type="common">Sword bean</name>
    <name type="synonym">Dolichos gladiatus</name>
    <dbReference type="NCBI Taxonomy" id="3824"/>
    <lineage>
        <taxon>Eukaryota</taxon>
        <taxon>Viridiplantae</taxon>
        <taxon>Streptophyta</taxon>
        <taxon>Embryophyta</taxon>
        <taxon>Tracheophyta</taxon>
        <taxon>Spermatophyta</taxon>
        <taxon>Magnoliopsida</taxon>
        <taxon>eudicotyledons</taxon>
        <taxon>Gunneridae</taxon>
        <taxon>Pentapetalae</taxon>
        <taxon>rosids</taxon>
        <taxon>fabids</taxon>
        <taxon>Fabales</taxon>
        <taxon>Fabaceae</taxon>
        <taxon>Papilionoideae</taxon>
        <taxon>50 kb inversion clade</taxon>
        <taxon>NPAAA clade</taxon>
        <taxon>indigoferoid/millettioid clade</taxon>
        <taxon>Phaseoleae</taxon>
        <taxon>Canavalia</taxon>
    </lineage>
</organism>
<protein>
    <submittedName>
        <fullName evidence="1">Uncharacterized protein</fullName>
    </submittedName>
</protein>
<comment type="caution">
    <text evidence="1">The sequence shown here is derived from an EMBL/GenBank/DDBJ whole genome shotgun (WGS) entry which is preliminary data.</text>
</comment>